<name>A0A1V9XNF2_9ACAR</name>
<evidence type="ECO:0000313" key="3">
    <source>
        <dbReference type="Proteomes" id="UP000192247"/>
    </source>
</evidence>
<feature type="region of interest" description="Disordered" evidence="1">
    <location>
        <begin position="145"/>
        <end position="165"/>
    </location>
</feature>
<dbReference type="EMBL" id="MNPL01006995">
    <property type="protein sequence ID" value="OQR75025.1"/>
    <property type="molecule type" value="Genomic_DNA"/>
</dbReference>
<feature type="region of interest" description="Disordered" evidence="1">
    <location>
        <begin position="185"/>
        <end position="205"/>
    </location>
</feature>
<feature type="region of interest" description="Disordered" evidence="1">
    <location>
        <begin position="748"/>
        <end position="810"/>
    </location>
</feature>
<feature type="region of interest" description="Disordered" evidence="1">
    <location>
        <begin position="309"/>
        <end position="609"/>
    </location>
</feature>
<dbReference type="Proteomes" id="UP000192247">
    <property type="component" value="Unassembled WGS sequence"/>
</dbReference>
<feature type="compositionally biased region" description="Polar residues" evidence="1">
    <location>
        <begin position="375"/>
        <end position="384"/>
    </location>
</feature>
<evidence type="ECO:0000313" key="2">
    <source>
        <dbReference type="EMBL" id="OQR75025.1"/>
    </source>
</evidence>
<dbReference type="AlphaFoldDB" id="A0A1V9XNF2"/>
<keyword evidence="3" id="KW-1185">Reference proteome</keyword>
<accession>A0A1V9XNF2</accession>
<feature type="compositionally biased region" description="Low complexity" evidence="1">
    <location>
        <begin position="643"/>
        <end position="661"/>
    </location>
</feature>
<dbReference type="InParanoid" id="A0A1V9XNF2"/>
<dbReference type="OrthoDB" id="10668461at2759"/>
<sequence length="810" mass="88992">MVLLLCCSRARNESRCLYETHAHTLWVFSLHLSGRAIRPQAHTTACHYEFRMFVFVLPLQLRCNEPERSMPGQVMPPTDVAWDQQKQEDYRDLMDSGNELEVVTDDDVVPVDFSRVSQDLLRLVRRTYHLYTAYRIMEPPRFRSRSDKRWRSRSPPLRVAQRDEDHSDIETYAERLKKMCNASNFDDEDEETDGPIVSETSESDGGLYGTGLGTIDALEPNDRVIELAPKGEEDVFAGGQGRDLVEQESAIFEGFMKDLSNVGCFEERYECEKIDAYASGKDAFSTAELASVLEAEDLPLKDYAATVTSARPHRDQDPGIAAGEQQLRPKSPFTGELLPETPDVDGRNSSTPPRLPPPPPPSPNERTTTKATSRKGCSQNDSGDSVQRRSIRRLRYSRTLADRTLAATGDEASSPPLTRRELAKRKATLARTHVDASAKPTCRESFVVLERLEDIIVTKQGGDEPTQETVRAEGHNQNESSDGRGDDNENDNDWSDGDSSERRSADDQPDGDNSLPADVKPSVDALSRLGASDPEIGGRPEPTRVSATERVSEDLSPVTDSPAETKRLDASDLETQPESGGVVSSDDDGDPRSFADLFNNSSASRVESDVQRAIPSGPLASSIASTLLSVASAILSARRRAESFSPPSRRSGRVVSRDSGFAESEDSRGSVIDSDNRLDEYWVRRRRYWEMTDIRDEVHELLGFLPAASPPRAVAAAHVATPSPASAVSAGAKRKPTKATIKRTLAECKPPAKRPRRAGGGGGGATTTATSTTAPLAADERNAWQSKESLKVTVSKRSGRSIRPPEHMDI</sequence>
<feature type="compositionally biased region" description="Acidic residues" evidence="1">
    <location>
        <begin position="488"/>
        <end position="498"/>
    </location>
</feature>
<feature type="compositionally biased region" description="Basic and acidic residues" evidence="1">
    <location>
        <begin position="470"/>
        <end position="487"/>
    </location>
</feature>
<evidence type="ECO:0000256" key="1">
    <source>
        <dbReference type="SAM" id="MobiDB-lite"/>
    </source>
</evidence>
<proteinExistence type="predicted"/>
<feature type="region of interest" description="Disordered" evidence="1">
    <location>
        <begin position="638"/>
        <end position="671"/>
    </location>
</feature>
<organism evidence="2 3">
    <name type="scientific">Tropilaelaps mercedesae</name>
    <dbReference type="NCBI Taxonomy" id="418985"/>
    <lineage>
        <taxon>Eukaryota</taxon>
        <taxon>Metazoa</taxon>
        <taxon>Ecdysozoa</taxon>
        <taxon>Arthropoda</taxon>
        <taxon>Chelicerata</taxon>
        <taxon>Arachnida</taxon>
        <taxon>Acari</taxon>
        <taxon>Parasitiformes</taxon>
        <taxon>Mesostigmata</taxon>
        <taxon>Gamasina</taxon>
        <taxon>Dermanyssoidea</taxon>
        <taxon>Laelapidae</taxon>
        <taxon>Tropilaelaps</taxon>
    </lineage>
</organism>
<gene>
    <name evidence="2" type="ORF">BIW11_08691</name>
</gene>
<feature type="compositionally biased region" description="Pro residues" evidence="1">
    <location>
        <begin position="353"/>
        <end position="363"/>
    </location>
</feature>
<feature type="compositionally biased region" description="Low complexity" evidence="1">
    <location>
        <begin position="766"/>
        <end position="777"/>
    </location>
</feature>
<protein>
    <submittedName>
        <fullName evidence="2">Uncharacterized protein</fullName>
    </submittedName>
</protein>
<comment type="caution">
    <text evidence="2">The sequence shown here is derived from an EMBL/GenBank/DDBJ whole genome shotgun (WGS) entry which is preliminary data.</text>
</comment>
<reference evidence="2 3" key="1">
    <citation type="journal article" date="2017" name="Gigascience">
        <title>Draft genome of the honey bee ectoparasitic mite, Tropilaelaps mercedesae, is shaped by the parasitic life history.</title>
        <authorList>
            <person name="Dong X."/>
            <person name="Armstrong S.D."/>
            <person name="Xia D."/>
            <person name="Makepeace B.L."/>
            <person name="Darby A.C."/>
            <person name="Kadowaki T."/>
        </authorList>
    </citation>
    <scope>NUCLEOTIDE SEQUENCE [LARGE SCALE GENOMIC DNA]</scope>
    <source>
        <strain evidence="2">Wuxi-XJTLU</strain>
    </source>
</reference>